<gene>
    <name evidence="1" type="ORF">BW730_08345</name>
</gene>
<dbReference type="Proteomes" id="UP000188145">
    <property type="component" value="Chromosome"/>
</dbReference>
<protein>
    <submittedName>
        <fullName evidence="1">Uncharacterized protein</fullName>
    </submittedName>
</protein>
<dbReference type="RefSeq" id="WP_077685832.1">
    <property type="nucleotide sequence ID" value="NZ_CP019606.1"/>
</dbReference>
<sequence>MSYRWTPGKGTYSMQALDEAGLLPAFDAQPAAEEWLTLFFEDLLDQGVVEVSLHEEDRLVYGPMPLTP</sequence>
<dbReference type="OrthoDB" id="3214648at2"/>
<keyword evidence="2" id="KW-1185">Reference proteome</keyword>
<dbReference type="AlphaFoldDB" id="A0A1Q2CN08"/>
<organism evidence="1 2">
    <name type="scientific">Tessaracoccus aquimaris</name>
    <dbReference type="NCBI Taxonomy" id="1332264"/>
    <lineage>
        <taxon>Bacteria</taxon>
        <taxon>Bacillati</taxon>
        <taxon>Actinomycetota</taxon>
        <taxon>Actinomycetes</taxon>
        <taxon>Propionibacteriales</taxon>
        <taxon>Propionibacteriaceae</taxon>
        <taxon>Tessaracoccus</taxon>
    </lineage>
</organism>
<proteinExistence type="predicted"/>
<reference evidence="2" key="1">
    <citation type="submission" date="2017-02" db="EMBL/GenBank/DDBJ databases">
        <title>Tessaracoccus aquaemaris sp. nov., isolated from the intestine of a Korean rockfish, Sebastes schlegelii, in a marine aquaculture pond.</title>
        <authorList>
            <person name="Tak E.J."/>
            <person name="Bae J.-W."/>
        </authorList>
    </citation>
    <scope>NUCLEOTIDE SEQUENCE [LARGE SCALE GENOMIC DNA]</scope>
    <source>
        <strain evidence="2">NSG39</strain>
    </source>
</reference>
<accession>A0A1Q2CN08</accession>
<dbReference type="KEGG" id="tes:BW730_08345"/>
<name>A0A1Q2CN08_9ACTN</name>
<evidence type="ECO:0000313" key="2">
    <source>
        <dbReference type="Proteomes" id="UP000188145"/>
    </source>
</evidence>
<evidence type="ECO:0000313" key="1">
    <source>
        <dbReference type="EMBL" id="AQP47501.1"/>
    </source>
</evidence>
<dbReference type="EMBL" id="CP019606">
    <property type="protein sequence ID" value="AQP47501.1"/>
    <property type="molecule type" value="Genomic_DNA"/>
</dbReference>
<dbReference type="STRING" id="1332264.BW730_08345"/>